<dbReference type="Proteomes" id="UP000264492">
    <property type="component" value="Unassembled WGS sequence"/>
</dbReference>
<proteinExistence type="predicted"/>
<sequence>MAFNFRVVRSDDELVIYDVYYDSIGVPVATHVSPTYVYGENIQELREQLELMLEALDKPVLDMRSIGHASGGGGQER</sequence>
<name>A0A371K5J1_9GAMM</name>
<organism evidence="1 2">
    <name type="scientific">Lysobacter silvisoli</name>
    <dbReference type="NCBI Taxonomy" id="2293254"/>
    <lineage>
        <taxon>Bacteria</taxon>
        <taxon>Pseudomonadati</taxon>
        <taxon>Pseudomonadota</taxon>
        <taxon>Gammaproteobacteria</taxon>
        <taxon>Lysobacterales</taxon>
        <taxon>Lysobacteraceae</taxon>
        <taxon>Lysobacter</taxon>
    </lineage>
</organism>
<dbReference type="AlphaFoldDB" id="A0A371K5J1"/>
<dbReference type="EMBL" id="QTSU01000001">
    <property type="protein sequence ID" value="RDZ29138.1"/>
    <property type="molecule type" value="Genomic_DNA"/>
</dbReference>
<accession>A0A371K5J1</accession>
<evidence type="ECO:0000313" key="2">
    <source>
        <dbReference type="Proteomes" id="UP000264492"/>
    </source>
</evidence>
<evidence type="ECO:0000313" key="1">
    <source>
        <dbReference type="EMBL" id="RDZ29138.1"/>
    </source>
</evidence>
<reference evidence="1 2" key="1">
    <citation type="submission" date="2018-08" db="EMBL/GenBank/DDBJ databases">
        <title>Lysobacter sp. zong2l5, whole genome shotgun sequence.</title>
        <authorList>
            <person name="Zhang X."/>
            <person name="Feng G."/>
            <person name="Zhu H."/>
        </authorList>
    </citation>
    <scope>NUCLEOTIDE SEQUENCE [LARGE SCALE GENOMIC DNA]</scope>
    <source>
        <strain evidence="2">zong2l5</strain>
    </source>
</reference>
<keyword evidence="2" id="KW-1185">Reference proteome</keyword>
<gene>
    <name evidence="1" type="ORF">DX914_08610</name>
</gene>
<dbReference type="RefSeq" id="WP_115858573.1">
    <property type="nucleotide sequence ID" value="NZ_QTSU01000001.1"/>
</dbReference>
<protein>
    <submittedName>
        <fullName evidence="1">Uncharacterized protein</fullName>
    </submittedName>
</protein>
<comment type="caution">
    <text evidence="1">The sequence shown here is derived from an EMBL/GenBank/DDBJ whole genome shotgun (WGS) entry which is preliminary data.</text>
</comment>